<dbReference type="InterPro" id="IPR024020">
    <property type="entry name" value="Anit_sigma_mycothiol_RsrA"/>
</dbReference>
<feature type="region of interest" description="Disordered" evidence="1">
    <location>
        <begin position="1"/>
        <end position="22"/>
    </location>
</feature>
<dbReference type="InterPro" id="IPR027383">
    <property type="entry name" value="Znf_put"/>
</dbReference>
<dbReference type="RefSeq" id="WP_316510706.1">
    <property type="nucleotide sequence ID" value="NZ_OY726395.1"/>
</dbReference>
<gene>
    <name evidence="3" type="primary">rsrA</name>
    <name evidence="3" type="ORF">MU0050_003367</name>
</gene>
<feature type="domain" description="Putative zinc-finger" evidence="2">
    <location>
        <begin position="25"/>
        <end position="58"/>
    </location>
</feature>
<evidence type="ECO:0000256" key="1">
    <source>
        <dbReference type="SAM" id="MobiDB-lite"/>
    </source>
</evidence>
<dbReference type="Proteomes" id="UP001190466">
    <property type="component" value="Chromosome"/>
</dbReference>
<evidence type="ECO:0000313" key="4">
    <source>
        <dbReference type="Proteomes" id="UP001190466"/>
    </source>
</evidence>
<feature type="compositionally biased region" description="Basic and acidic residues" evidence="1">
    <location>
        <begin position="1"/>
        <end position="12"/>
    </location>
</feature>
<organism evidence="3 4">
    <name type="scientific">[Mycobacterium] wendilense</name>
    <dbReference type="NCBI Taxonomy" id="3064284"/>
    <lineage>
        <taxon>Bacteria</taxon>
        <taxon>Bacillati</taxon>
        <taxon>Actinomycetota</taxon>
        <taxon>Actinomycetes</taxon>
        <taxon>Mycobacteriales</taxon>
        <taxon>Mycobacteriaceae</taxon>
        <taxon>Mycolicibacter</taxon>
    </lineage>
</organism>
<reference evidence="3 4" key="1">
    <citation type="submission" date="2023-08" db="EMBL/GenBank/DDBJ databases">
        <authorList>
            <person name="Folkvardsen B D."/>
            <person name="Norman A."/>
        </authorList>
    </citation>
    <scope>NUCLEOTIDE SEQUENCE [LARGE SCALE GENOMIC DNA]</scope>
    <source>
        <strain evidence="3 4">Mu0050</strain>
    </source>
</reference>
<dbReference type="Pfam" id="PF13490">
    <property type="entry name" value="zf-HC2"/>
    <property type="match status" value="1"/>
</dbReference>
<dbReference type="EMBL" id="OY726395">
    <property type="protein sequence ID" value="CAJ1584769.1"/>
    <property type="molecule type" value="Genomic_DNA"/>
</dbReference>
<proteinExistence type="predicted"/>
<name>A0ABM9MGR9_9MYCO</name>
<keyword evidence="4" id="KW-1185">Reference proteome</keyword>
<accession>A0ABM9MGR9</accession>
<sequence>MSSGFDDKERWEPPAGLDDPEHPACAAVIAEVWTLLDGECTADSKERLQQHLDECPACLRHYGVEERIKRLIATRCSGEKAPEGLRQRLRLEISRTTIRRT</sequence>
<evidence type="ECO:0000259" key="2">
    <source>
        <dbReference type="Pfam" id="PF13490"/>
    </source>
</evidence>
<protein>
    <submittedName>
        <fullName evidence="3">Mycothiol system anti-sigma-R factor</fullName>
    </submittedName>
</protein>
<dbReference type="NCBIfam" id="TIGR03988">
    <property type="entry name" value="antisig_RsrA"/>
    <property type="match status" value="1"/>
</dbReference>
<evidence type="ECO:0000313" key="3">
    <source>
        <dbReference type="EMBL" id="CAJ1584769.1"/>
    </source>
</evidence>